<name>A0A323TCN1_9BACI</name>
<protein>
    <recommendedName>
        <fullName evidence="1">Na+-translocating membrane potential-generating system MpsC domain-containing protein</fullName>
    </recommendedName>
</protein>
<sequence length="234" mass="27287">MEAKSINAELASYTAKLFRDNFGKGPQSVYVSIEHPFVTIYLRDFLAPMERVLVRQENFMKIEETRDCLMQELIPEIKATLRVTAKINIDNIYYDWSIKNRTGLLVGVITEDNDEELKSFSDYPQKQRVHDEIIKMSKQAEKAPEEVDSLYLNSRTLVVKRSGILVEIEKEFIRSGFTESLRLSKRKLEKGMLDPGTFEEILGLNVLDIFVDWDFHFDISYITFILKPQKKNSF</sequence>
<reference evidence="2 3" key="1">
    <citation type="submission" date="2017-10" db="EMBL/GenBank/DDBJ databases">
        <title>Bacillus sp. nov., a halophilic bacterium isolated from a Keqin Lake.</title>
        <authorList>
            <person name="Wang H."/>
        </authorList>
    </citation>
    <scope>NUCLEOTIDE SEQUENCE [LARGE SCALE GENOMIC DNA]</scope>
    <source>
        <strain evidence="2 3">KQ-12</strain>
    </source>
</reference>
<organism evidence="2 3">
    <name type="scientific">Salipaludibacillus keqinensis</name>
    <dbReference type="NCBI Taxonomy" id="2045207"/>
    <lineage>
        <taxon>Bacteria</taxon>
        <taxon>Bacillati</taxon>
        <taxon>Bacillota</taxon>
        <taxon>Bacilli</taxon>
        <taxon>Bacillales</taxon>
        <taxon>Bacillaceae</taxon>
    </lineage>
</organism>
<evidence type="ECO:0000313" key="2">
    <source>
        <dbReference type="EMBL" id="PYZ91954.1"/>
    </source>
</evidence>
<dbReference type="Pfam" id="PF10057">
    <property type="entry name" value="MpsC"/>
    <property type="match status" value="2"/>
</dbReference>
<keyword evidence="3" id="KW-1185">Reference proteome</keyword>
<feature type="domain" description="Na+-translocating membrane potential-generating system MpsC" evidence="1">
    <location>
        <begin position="130"/>
        <end position="227"/>
    </location>
</feature>
<dbReference type="EMBL" id="PDOD01000005">
    <property type="protein sequence ID" value="PYZ91954.1"/>
    <property type="molecule type" value="Genomic_DNA"/>
</dbReference>
<evidence type="ECO:0000313" key="3">
    <source>
        <dbReference type="Proteomes" id="UP000248214"/>
    </source>
</evidence>
<accession>A0A323TCN1</accession>
<proteinExistence type="predicted"/>
<dbReference type="RefSeq" id="WP_110611386.1">
    <property type="nucleotide sequence ID" value="NZ_PDOD01000005.1"/>
</dbReference>
<dbReference type="AlphaFoldDB" id="A0A323TCN1"/>
<evidence type="ECO:0000259" key="1">
    <source>
        <dbReference type="Pfam" id="PF10057"/>
    </source>
</evidence>
<gene>
    <name evidence="2" type="ORF">CR194_17290</name>
</gene>
<comment type="caution">
    <text evidence="2">The sequence shown here is derived from an EMBL/GenBank/DDBJ whole genome shotgun (WGS) entry which is preliminary data.</text>
</comment>
<dbReference type="Proteomes" id="UP000248214">
    <property type="component" value="Unassembled WGS sequence"/>
</dbReference>
<feature type="domain" description="Na+-translocating membrane potential-generating system MpsC" evidence="1">
    <location>
        <begin position="4"/>
        <end position="108"/>
    </location>
</feature>
<dbReference type="OrthoDB" id="2677857at2"/>
<dbReference type="InterPro" id="IPR018745">
    <property type="entry name" value="MpsC"/>
</dbReference>